<accession>A0A6N2N7K8</accession>
<proteinExistence type="predicted"/>
<evidence type="ECO:0000256" key="1">
    <source>
        <dbReference type="SAM" id="MobiDB-lite"/>
    </source>
</evidence>
<organism evidence="2">
    <name type="scientific">Salix viminalis</name>
    <name type="common">Common osier</name>
    <name type="synonym">Basket willow</name>
    <dbReference type="NCBI Taxonomy" id="40686"/>
    <lineage>
        <taxon>Eukaryota</taxon>
        <taxon>Viridiplantae</taxon>
        <taxon>Streptophyta</taxon>
        <taxon>Embryophyta</taxon>
        <taxon>Tracheophyta</taxon>
        <taxon>Spermatophyta</taxon>
        <taxon>Magnoliopsida</taxon>
        <taxon>eudicotyledons</taxon>
        <taxon>Gunneridae</taxon>
        <taxon>Pentapetalae</taxon>
        <taxon>rosids</taxon>
        <taxon>fabids</taxon>
        <taxon>Malpighiales</taxon>
        <taxon>Salicaceae</taxon>
        <taxon>Saliceae</taxon>
        <taxon>Salix</taxon>
    </lineage>
</organism>
<feature type="compositionally biased region" description="Polar residues" evidence="1">
    <location>
        <begin position="49"/>
        <end position="58"/>
    </location>
</feature>
<reference evidence="2" key="1">
    <citation type="submission" date="2019-03" db="EMBL/GenBank/DDBJ databases">
        <authorList>
            <person name="Mank J."/>
            <person name="Almeida P."/>
        </authorList>
    </citation>
    <scope>NUCLEOTIDE SEQUENCE</scope>
    <source>
        <strain evidence="2">78183</strain>
    </source>
</reference>
<protein>
    <submittedName>
        <fullName evidence="2">Uncharacterized protein</fullName>
    </submittedName>
</protein>
<gene>
    <name evidence="2" type="ORF">SVIM_LOCUS461834</name>
</gene>
<dbReference type="EMBL" id="CAADRP010002129">
    <property type="protein sequence ID" value="VFU61660.1"/>
    <property type="molecule type" value="Genomic_DNA"/>
</dbReference>
<evidence type="ECO:0000313" key="2">
    <source>
        <dbReference type="EMBL" id="VFU61660.1"/>
    </source>
</evidence>
<sequence length="109" mass="12252">MPRRPTRRRGSMIARPLTFAPFSRSLAHAHLHSTHMPKHQMLGSKVPESPSNNKGVPDSISLTLYQGGAVVKKILREKIEQSESSEEEEFGTSKQTLHSLIQNLTTFME</sequence>
<dbReference type="AlphaFoldDB" id="A0A6N2N7K8"/>
<feature type="region of interest" description="Disordered" evidence="1">
    <location>
        <begin position="30"/>
        <end position="58"/>
    </location>
</feature>
<name>A0A6N2N7K8_SALVM</name>